<evidence type="ECO:0000256" key="1">
    <source>
        <dbReference type="ARBA" id="ARBA00004123"/>
    </source>
</evidence>
<dbReference type="PANTHER" id="PTHR31001:SF90">
    <property type="entry name" value="CENTROMERE DNA-BINDING PROTEIN COMPLEX CBF3 SUBUNIT B"/>
    <property type="match status" value="1"/>
</dbReference>
<evidence type="ECO:0000313" key="7">
    <source>
        <dbReference type="Proteomes" id="UP000799767"/>
    </source>
</evidence>
<dbReference type="PROSITE" id="PS50048">
    <property type="entry name" value="ZN2_CY6_FUNGAL_2"/>
    <property type="match status" value="1"/>
</dbReference>
<dbReference type="PROSITE" id="PS00463">
    <property type="entry name" value="ZN2_CY6_FUNGAL_1"/>
    <property type="match status" value="1"/>
</dbReference>
<dbReference type="Proteomes" id="UP000799767">
    <property type="component" value="Unassembled WGS sequence"/>
</dbReference>
<organism evidence="6 7">
    <name type="scientific">Neohortaea acidophila</name>
    <dbReference type="NCBI Taxonomy" id="245834"/>
    <lineage>
        <taxon>Eukaryota</taxon>
        <taxon>Fungi</taxon>
        <taxon>Dikarya</taxon>
        <taxon>Ascomycota</taxon>
        <taxon>Pezizomycotina</taxon>
        <taxon>Dothideomycetes</taxon>
        <taxon>Dothideomycetidae</taxon>
        <taxon>Mycosphaerellales</taxon>
        <taxon>Teratosphaeriaceae</taxon>
        <taxon>Neohortaea</taxon>
    </lineage>
</organism>
<reference evidence="6" key="1">
    <citation type="journal article" date="2020" name="Stud. Mycol.">
        <title>101 Dothideomycetes genomes: a test case for predicting lifestyles and emergence of pathogens.</title>
        <authorList>
            <person name="Haridas S."/>
            <person name="Albert R."/>
            <person name="Binder M."/>
            <person name="Bloem J."/>
            <person name="Labutti K."/>
            <person name="Salamov A."/>
            <person name="Andreopoulos B."/>
            <person name="Baker S."/>
            <person name="Barry K."/>
            <person name="Bills G."/>
            <person name="Bluhm B."/>
            <person name="Cannon C."/>
            <person name="Castanera R."/>
            <person name="Culley D."/>
            <person name="Daum C."/>
            <person name="Ezra D."/>
            <person name="Gonzalez J."/>
            <person name="Henrissat B."/>
            <person name="Kuo A."/>
            <person name="Liang C."/>
            <person name="Lipzen A."/>
            <person name="Lutzoni F."/>
            <person name="Magnuson J."/>
            <person name="Mondo S."/>
            <person name="Nolan M."/>
            <person name="Ohm R."/>
            <person name="Pangilinan J."/>
            <person name="Park H.-J."/>
            <person name="Ramirez L."/>
            <person name="Alfaro M."/>
            <person name="Sun H."/>
            <person name="Tritt A."/>
            <person name="Yoshinaga Y."/>
            <person name="Zwiers L.-H."/>
            <person name="Turgeon B."/>
            <person name="Goodwin S."/>
            <person name="Spatafora J."/>
            <person name="Crous P."/>
            <person name="Grigoriev I."/>
        </authorList>
    </citation>
    <scope>NUCLEOTIDE SEQUENCE</scope>
    <source>
        <strain evidence="6">CBS 113389</strain>
    </source>
</reference>
<dbReference type="PANTHER" id="PTHR31001">
    <property type="entry name" value="UNCHARACTERIZED TRANSCRIPTIONAL REGULATORY PROTEIN"/>
    <property type="match status" value="1"/>
</dbReference>
<comment type="subcellular location">
    <subcellularLocation>
        <location evidence="1">Nucleus</location>
    </subcellularLocation>
</comment>
<dbReference type="InterPro" id="IPR036864">
    <property type="entry name" value="Zn2-C6_fun-type_DNA-bd_sf"/>
</dbReference>
<dbReference type="Gene3D" id="4.10.240.10">
    <property type="entry name" value="Zn(2)-C6 fungal-type DNA-binding domain"/>
    <property type="match status" value="1"/>
</dbReference>
<keyword evidence="7" id="KW-1185">Reference proteome</keyword>
<dbReference type="SUPFAM" id="SSF57701">
    <property type="entry name" value="Zn2/Cys6 DNA-binding domain"/>
    <property type="match status" value="1"/>
</dbReference>
<feature type="domain" description="Zn(2)-C6 fungal-type" evidence="5">
    <location>
        <begin position="18"/>
        <end position="47"/>
    </location>
</feature>
<dbReference type="CDD" id="cd00067">
    <property type="entry name" value="GAL4"/>
    <property type="match status" value="1"/>
</dbReference>
<dbReference type="EMBL" id="MU001635">
    <property type="protein sequence ID" value="KAF2482909.1"/>
    <property type="molecule type" value="Genomic_DNA"/>
</dbReference>
<evidence type="ECO:0000256" key="3">
    <source>
        <dbReference type="ARBA" id="ARBA00023242"/>
    </source>
</evidence>
<dbReference type="GO" id="GO:0008270">
    <property type="term" value="F:zinc ion binding"/>
    <property type="evidence" value="ECO:0007669"/>
    <property type="project" value="InterPro"/>
</dbReference>
<evidence type="ECO:0000256" key="2">
    <source>
        <dbReference type="ARBA" id="ARBA00022723"/>
    </source>
</evidence>
<feature type="compositionally biased region" description="Low complexity" evidence="4">
    <location>
        <begin position="92"/>
        <end position="107"/>
    </location>
</feature>
<dbReference type="AlphaFoldDB" id="A0A6A6PS28"/>
<dbReference type="InterPro" id="IPR007219">
    <property type="entry name" value="XnlR_reg_dom"/>
</dbReference>
<dbReference type="InterPro" id="IPR050613">
    <property type="entry name" value="Sec_Metabolite_Reg"/>
</dbReference>
<name>A0A6A6PS28_9PEZI</name>
<proteinExistence type="predicted"/>
<dbReference type="RefSeq" id="XP_033589479.1">
    <property type="nucleotide sequence ID" value="XM_033729480.1"/>
</dbReference>
<feature type="region of interest" description="Disordered" evidence="4">
    <location>
        <begin position="90"/>
        <end position="110"/>
    </location>
</feature>
<accession>A0A6A6PS28</accession>
<dbReference type="OrthoDB" id="3014581at2759"/>
<evidence type="ECO:0000256" key="4">
    <source>
        <dbReference type="SAM" id="MobiDB-lite"/>
    </source>
</evidence>
<evidence type="ECO:0000259" key="5">
    <source>
        <dbReference type="PROSITE" id="PS50048"/>
    </source>
</evidence>
<keyword evidence="2" id="KW-0479">Metal-binding</keyword>
<dbReference type="Pfam" id="PF00172">
    <property type="entry name" value="Zn_clus"/>
    <property type="match status" value="1"/>
</dbReference>
<dbReference type="Pfam" id="PF04082">
    <property type="entry name" value="Fungal_trans"/>
    <property type="match status" value="1"/>
</dbReference>
<evidence type="ECO:0000313" key="6">
    <source>
        <dbReference type="EMBL" id="KAF2482909.1"/>
    </source>
</evidence>
<dbReference type="GeneID" id="54470482"/>
<dbReference type="GO" id="GO:0000981">
    <property type="term" value="F:DNA-binding transcription factor activity, RNA polymerase II-specific"/>
    <property type="evidence" value="ECO:0007669"/>
    <property type="project" value="InterPro"/>
</dbReference>
<gene>
    <name evidence="6" type="ORF">BDY17DRAFT_138083</name>
</gene>
<dbReference type="SMART" id="SM00066">
    <property type="entry name" value="GAL4"/>
    <property type="match status" value="1"/>
</dbReference>
<dbReference type="GO" id="GO:0006351">
    <property type="term" value="P:DNA-templated transcription"/>
    <property type="evidence" value="ECO:0007669"/>
    <property type="project" value="InterPro"/>
</dbReference>
<dbReference type="GO" id="GO:0003677">
    <property type="term" value="F:DNA binding"/>
    <property type="evidence" value="ECO:0007669"/>
    <property type="project" value="InterPro"/>
</dbReference>
<dbReference type="CDD" id="cd12148">
    <property type="entry name" value="fungal_TF_MHR"/>
    <property type="match status" value="1"/>
</dbReference>
<dbReference type="GO" id="GO:0005634">
    <property type="term" value="C:nucleus"/>
    <property type="evidence" value="ECO:0007669"/>
    <property type="project" value="UniProtKB-SubCell"/>
</dbReference>
<sequence length="684" mass="75699">MPPERTPGRSRAPRNPPSCRSCRLKKLKCDRERPCANCRTRHLDCEYSNKLPTVSPTENGHGNGNSLQSENDALRSRLARLEKAVFGHDLSSHAPSPSVASLSPATSIVQQEDTRAKVDSEWLEHKFSNRSGTVVPPFSSLLQVTVQNTNQIVTEASLVHETAIDIPKREESMAYLDGFESYAHCSVPIVHVPTARAIFTDVYDKLSIGCVPDPGSVALILAVCVYAELWQPAKDLSCSSLTSDFQVSTALAKQALTLLEQAHISSNISLELLQGAVILNFCLINLDGMSIHNRLLQASCVTMARELGLHRIDGPGSKFPRQTRDDIIRVEMGRRVWWHIASSEWLFAQMSGPAEAVYSIHPKHMVVNLPRMIDDHDLSTQGPLCERSRDGPFSMLFFHERCKLAMLCREAVDTLADSIGALGAANLPYEKLIALDIKFKEALDTLPAPLRLKTTSQTSDATTEADRPHAPPSLRMLVNVFYHSRRCKLHLPYLVRFKSDPRFNYSRQVCLDSARAVVRARDVFRSEVSIESYMAVFRLGGTLSHIFYAAIVLVMDLCVNSHGDQTALYEAHSVIQSLEEAKTSSQVAAGFLQSLMEILRKHQVNLPPTEASNGKANGTKMLSAIEHTSTQADTRPALQGAAFEQVVGDGAGFDDIWNEYLYNGAALDPQSWDAIMNDLEMHIS</sequence>
<dbReference type="InterPro" id="IPR001138">
    <property type="entry name" value="Zn2Cys6_DnaBD"/>
</dbReference>
<keyword evidence="3" id="KW-0539">Nucleus</keyword>
<protein>
    <recommendedName>
        <fullName evidence="5">Zn(2)-C6 fungal-type domain-containing protein</fullName>
    </recommendedName>
</protein>